<dbReference type="AlphaFoldDB" id="A0A6M5UG54"/>
<sequence>MTVRAVVLPGTPLLVPGAAGNAQVLVGSREAALTALRRLVDGLVSQRASSATTVAVVAPGASSRRGPARASLAAVGVADAWLDAGWAATARAATAEAPVAGTAASIGLLALAGAGWEGDVDVVELDDADLSAARELGADLARQGTRIVVVRDPRSAAPDAVLTGFGAAPDGGRRHVATGEYEQHRYEVRWYDDHALSSPGPLSGSVSR</sequence>
<dbReference type="KEGG" id="cprt:FIC82_013550"/>
<reference evidence="2" key="1">
    <citation type="journal article" date="2022" name="Int. J. Syst. Evol. Microbiol.">
        <title>Cellulosimicrobium protaetiae sp. nov., isolated from the gut of the larva of Protaetia brevitarsis seulensis.</title>
        <authorList>
            <person name="Le Han H."/>
            <person name="Nguyen T.T.H."/>
            <person name="Li Z."/>
            <person name="Shin N.R."/>
            <person name="Kim S.G."/>
        </authorList>
    </citation>
    <scope>NUCLEOTIDE SEQUENCE [LARGE SCALE GENOMIC DNA]</scope>
    <source>
        <strain evidence="2">BI34</strain>
    </source>
</reference>
<keyword evidence="2" id="KW-1185">Reference proteome</keyword>
<accession>A0A6M5UG54</accession>
<dbReference type="EMBL" id="CP052757">
    <property type="protein sequence ID" value="QJW37054.1"/>
    <property type="molecule type" value="Genomic_DNA"/>
</dbReference>
<organism evidence="1 2">
    <name type="scientific">Cellulosimicrobium protaetiae</name>
    <dbReference type="NCBI Taxonomy" id="2587808"/>
    <lineage>
        <taxon>Bacteria</taxon>
        <taxon>Bacillati</taxon>
        <taxon>Actinomycetota</taxon>
        <taxon>Actinomycetes</taxon>
        <taxon>Micrococcales</taxon>
        <taxon>Promicromonosporaceae</taxon>
        <taxon>Cellulosimicrobium</taxon>
    </lineage>
</organism>
<evidence type="ECO:0000313" key="1">
    <source>
        <dbReference type="EMBL" id="QJW37054.1"/>
    </source>
</evidence>
<name>A0A6M5UG54_9MICO</name>
<dbReference type="RefSeq" id="WP_154798886.1">
    <property type="nucleotide sequence ID" value="NZ_CP052757.1"/>
</dbReference>
<gene>
    <name evidence="1" type="ORF">FIC82_013550</name>
</gene>
<proteinExistence type="predicted"/>
<protein>
    <submittedName>
        <fullName evidence="1">Uncharacterized protein</fullName>
    </submittedName>
</protein>
<evidence type="ECO:0000313" key="2">
    <source>
        <dbReference type="Proteomes" id="UP000451354"/>
    </source>
</evidence>
<dbReference type="OrthoDB" id="5146855at2"/>
<dbReference type="Proteomes" id="UP000451354">
    <property type="component" value="Chromosome"/>
</dbReference>